<keyword evidence="2" id="KW-0963">Cytoplasm</keyword>
<dbReference type="FunFam" id="3.10.350.10:FF:000001">
    <property type="entry name" value="Peptidoglycan-binding protein LysM"/>
    <property type="match status" value="1"/>
</dbReference>
<dbReference type="Proteomes" id="UP000030017">
    <property type="component" value="Unassembled WGS sequence"/>
</dbReference>
<proteinExistence type="predicted"/>
<dbReference type="RefSeq" id="WP_036194645.1">
    <property type="nucleotide sequence ID" value="NZ_AVPS01000007.1"/>
</dbReference>
<dbReference type="InterPro" id="IPR052196">
    <property type="entry name" value="Bact_Kbp"/>
</dbReference>
<evidence type="ECO:0000256" key="4">
    <source>
        <dbReference type="SAM" id="MobiDB-lite"/>
    </source>
</evidence>
<dbReference type="PANTHER" id="PTHR34700">
    <property type="entry name" value="POTASSIUM BINDING PROTEIN KBP"/>
    <property type="match status" value="1"/>
</dbReference>
<sequence>MTAPDQKADFSGVSAQVDTTAEKVEKADFSGVRANVDTTAEKVGGSAAQTYTVRSGDTLSHIAKQFYGKASEWNTIYAANRDQLDDPDRIKPGQVLTIPARDDQPTG</sequence>
<dbReference type="PROSITE" id="PS51782">
    <property type="entry name" value="LYSM"/>
    <property type="match status" value="1"/>
</dbReference>
<dbReference type="OrthoDB" id="370541at2"/>
<evidence type="ECO:0000313" key="6">
    <source>
        <dbReference type="EMBL" id="KGM51394.1"/>
    </source>
</evidence>
<dbReference type="InterPro" id="IPR036779">
    <property type="entry name" value="LysM_dom_sf"/>
</dbReference>
<dbReference type="Gene3D" id="3.10.350.10">
    <property type="entry name" value="LysM domain"/>
    <property type="match status" value="1"/>
</dbReference>
<dbReference type="GO" id="GO:0005737">
    <property type="term" value="C:cytoplasm"/>
    <property type="evidence" value="ECO:0007669"/>
    <property type="project" value="UniProtKB-SubCell"/>
</dbReference>
<name>A0A0A0EM30_9GAMM</name>
<keyword evidence="7" id="KW-1185">Reference proteome</keyword>
<dbReference type="SMART" id="SM00257">
    <property type="entry name" value="LysM"/>
    <property type="match status" value="1"/>
</dbReference>
<dbReference type="InterPro" id="IPR018392">
    <property type="entry name" value="LysM"/>
</dbReference>
<evidence type="ECO:0000256" key="1">
    <source>
        <dbReference type="ARBA" id="ARBA00004496"/>
    </source>
</evidence>
<dbReference type="PANTHER" id="PTHR34700:SF8">
    <property type="entry name" value="POTASSIUM BINDING PROTEIN KBP"/>
    <property type="match status" value="1"/>
</dbReference>
<organism evidence="6 7">
    <name type="scientific">Lysobacter concretionis Ko07 = DSM 16239</name>
    <dbReference type="NCBI Taxonomy" id="1122185"/>
    <lineage>
        <taxon>Bacteria</taxon>
        <taxon>Pseudomonadati</taxon>
        <taxon>Pseudomonadota</taxon>
        <taxon>Gammaproteobacteria</taxon>
        <taxon>Lysobacterales</taxon>
        <taxon>Lysobacteraceae</taxon>
        <taxon>Novilysobacter</taxon>
    </lineage>
</organism>
<dbReference type="STRING" id="1122185.N792_11730"/>
<dbReference type="EMBL" id="AVPS01000007">
    <property type="protein sequence ID" value="KGM51394.1"/>
    <property type="molecule type" value="Genomic_DNA"/>
</dbReference>
<gene>
    <name evidence="6" type="ORF">N792_11730</name>
</gene>
<evidence type="ECO:0000256" key="3">
    <source>
        <dbReference type="ARBA" id="ARBA00072219"/>
    </source>
</evidence>
<dbReference type="Pfam" id="PF01476">
    <property type="entry name" value="LysM"/>
    <property type="match status" value="1"/>
</dbReference>
<reference evidence="6 7" key="1">
    <citation type="submission" date="2013-08" db="EMBL/GenBank/DDBJ databases">
        <title>Genome sequencing of Lysobacter.</title>
        <authorList>
            <person name="Zhang S."/>
            <person name="Wang G."/>
        </authorList>
    </citation>
    <scope>NUCLEOTIDE SEQUENCE [LARGE SCALE GENOMIC DNA]</scope>
    <source>
        <strain evidence="6 7">Ko07</strain>
    </source>
</reference>
<comment type="caution">
    <text evidence="6">The sequence shown here is derived from an EMBL/GenBank/DDBJ whole genome shotgun (WGS) entry which is preliminary data.</text>
</comment>
<feature type="region of interest" description="Disordered" evidence="4">
    <location>
        <begin position="84"/>
        <end position="107"/>
    </location>
</feature>
<dbReference type="AlphaFoldDB" id="A0A0A0EM30"/>
<evidence type="ECO:0000256" key="2">
    <source>
        <dbReference type="ARBA" id="ARBA00022490"/>
    </source>
</evidence>
<accession>A0A0A0EM30</accession>
<dbReference type="eggNOG" id="COG1652">
    <property type="taxonomic scope" value="Bacteria"/>
</dbReference>
<evidence type="ECO:0000313" key="7">
    <source>
        <dbReference type="Proteomes" id="UP000030017"/>
    </source>
</evidence>
<feature type="domain" description="LysM" evidence="5">
    <location>
        <begin position="49"/>
        <end position="98"/>
    </location>
</feature>
<comment type="subcellular location">
    <subcellularLocation>
        <location evidence="1">Cytoplasm</location>
    </subcellularLocation>
</comment>
<dbReference type="CDD" id="cd00118">
    <property type="entry name" value="LysM"/>
    <property type="match status" value="1"/>
</dbReference>
<evidence type="ECO:0000259" key="5">
    <source>
        <dbReference type="PROSITE" id="PS51782"/>
    </source>
</evidence>
<dbReference type="SUPFAM" id="SSF54106">
    <property type="entry name" value="LysM domain"/>
    <property type="match status" value="1"/>
</dbReference>
<protein>
    <recommendedName>
        <fullName evidence="3">Potassium binding protein Kbp</fullName>
    </recommendedName>
</protein>